<reference evidence="2 3" key="1">
    <citation type="journal article" date="2024" name="G3 (Bethesda)">
        <title>Genome assembly of Hibiscus sabdariffa L. provides insights into metabolisms of medicinal natural products.</title>
        <authorList>
            <person name="Kim T."/>
        </authorList>
    </citation>
    <scope>NUCLEOTIDE SEQUENCE [LARGE SCALE GENOMIC DNA]</scope>
    <source>
        <strain evidence="2">TK-2024</strain>
        <tissue evidence="2">Old leaves</tissue>
    </source>
</reference>
<protein>
    <submittedName>
        <fullName evidence="2">Uncharacterized protein</fullName>
    </submittedName>
</protein>
<sequence length="66" mass="7355">MAGATVADATMVEATIVGATVAGEDERSQARFLFAVHNISRFPRRRIPGERDASICEEHSKRRKRK</sequence>
<dbReference type="Proteomes" id="UP001472677">
    <property type="component" value="Unassembled WGS sequence"/>
</dbReference>
<accession>A0ABR2BLG6</accession>
<feature type="compositionally biased region" description="Basic and acidic residues" evidence="1">
    <location>
        <begin position="47"/>
        <end position="60"/>
    </location>
</feature>
<feature type="region of interest" description="Disordered" evidence="1">
    <location>
        <begin position="47"/>
        <end position="66"/>
    </location>
</feature>
<proteinExistence type="predicted"/>
<evidence type="ECO:0000256" key="1">
    <source>
        <dbReference type="SAM" id="MobiDB-lite"/>
    </source>
</evidence>
<comment type="caution">
    <text evidence="2">The sequence shown here is derived from an EMBL/GenBank/DDBJ whole genome shotgun (WGS) entry which is preliminary data.</text>
</comment>
<keyword evidence="3" id="KW-1185">Reference proteome</keyword>
<organism evidence="2 3">
    <name type="scientific">Hibiscus sabdariffa</name>
    <name type="common">roselle</name>
    <dbReference type="NCBI Taxonomy" id="183260"/>
    <lineage>
        <taxon>Eukaryota</taxon>
        <taxon>Viridiplantae</taxon>
        <taxon>Streptophyta</taxon>
        <taxon>Embryophyta</taxon>
        <taxon>Tracheophyta</taxon>
        <taxon>Spermatophyta</taxon>
        <taxon>Magnoliopsida</taxon>
        <taxon>eudicotyledons</taxon>
        <taxon>Gunneridae</taxon>
        <taxon>Pentapetalae</taxon>
        <taxon>rosids</taxon>
        <taxon>malvids</taxon>
        <taxon>Malvales</taxon>
        <taxon>Malvaceae</taxon>
        <taxon>Malvoideae</taxon>
        <taxon>Hibiscus</taxon>
    </lineage>
</organism>
<dbReference type="EMBL" id="JBBPBM010000104">
    <property type="protein sequence ID" value="KAK8507992.1"/>
    <property type="molecule type" value="Genomic_DNA"/>
</dbReference>
<evidence type="ECO:0000313" key="2">
    <source>
        <dbReference type="EMBL" id="KAK8507992.1"/>
    </source>
</evidence>
<gene>
    <name evidence="2" type="ORF">V6N12_025101</name>
</gene>
<evidence type="ECO:0000313" key="3">
    <source>
        <dbReference type="Proteomes" id="UP001472677"/>
    </source>
</evidence>
<name>A0ABR2BLG6_9ROSI</name>